<evidence type="ECO:0000313" key="3">
    <source>
        <dbReference type="Proteomes" id="UP000652354"/>
    </source>
</evidence>
<organism evidence="2 3">
    <name type="scientific">Demequina activiva</name>
    <dbReference type="NCBI Taxonomy" id="1582364"/>
    <lineage>
        <taxon>Bacteria</taxon>
        <taxon>Bacillati</taxon>
        <taxon>Actinomycetota</taxon>
        <taxon>Actinomycetes</taxon>
        <taxon>Micrococcales</taxon>
        <taxon>Demequinaceae</taxon>
        <taxon>Demequina</taxon>
    </lineage>
</organism>
<feature type="region of interest" description="Disordered" evidence="1">
    <location>
        <begin position="1"/>
        <end position="25"/>
    </location>
</feature>
<proteinExistence type="predicted"/>
<keyword evidence="3" id="KW-1185">Reference proteome</keyword>
<name>A0A919Q3W7_9MICO</name>
<comment type="caution">
    <text evidence="2">The sequence shown here is derived from an EMBL/GenBank/DDBJ whole genome shotgun (WGS) entry which is preliminary data.</text>
</comment>
<sequence length="233" mass="25994">MKSGRSTLNGPTINRRGDGDLQVSDKSQFPVPEVVPHLFYRAFSFDTRASAVTTESAEPARRLVARARRLHTPPTKDLAFSVEARELSVWPYFRDATGVFSSGARDVLEMFLGAEDNIVFESYPVALEGSDDVVHVAYCSAAVDIEWGLNAPLSDGNVGRYSGVDLRKLAGRVFFFYPPAVGDVALRGDVIIALRQLGWPGYAEKLPVMRGTRRVKYEEWAEHPEWTDYQPPR</sequence>
<feature type="compositionally biased region" description="Polar residues" evidence="1">
    <location>
        <begin position="1"/>
        <end position="12"/>
    </location>
</feature>
<gene>
    <name evidence="2" type="ORF">Dac01nite_07450</name>
</gene>
<dbReference type="EMBL" id="BONR01000001">
    <property type="protein sequence ID" value="GIG53993.1"/>
    <property type="molecule type" value="Genomic_DNA"/>
</dbReference>
<accession>A0A919Q3W7</accession>
<evidence type="ECO:0000313" key="2">
    <source>
        <dbReference type="EMBL" id="GIG53993.1"/>
    </source>
</evidence>
<dbReference type="Proteomes" id="UP000652354">
    <property type="component" value="Unassembled WGS sequence"/>
</dbReference>
<reference evidence="2" key="1">
    <citation type="submission" date="2021-01" db="EMBL/GenBank/DDBJ databases">
        <title>Whole genome shotgun sequence of Demequina activiva NBRC 110675.</title>
        <authorList>
            <person name="Komaki H."/>
            <person name="Tamura T."/>
        </authorList>
    </citation>
    <scope>NUCLEOTIDE SEQUENCE</scope>
    <source>
        <strain evidence="2">NBRC 110675</strain>
    </source>
</reference>
<evidence type="ECO:0000256" key="1">
    <source>
        <dbReference type="SAM" id="MobiDB-lite"/>
    </source>
</evidence>
<protein>
    <submittedName>
        <fullName evidence="2">Uncharacterized protein</fullName>
    </submittedName>
</protein>
<dbReference type="AlphaFoldDB" id="A0A919Q3W7"/>